<accession>A0A655ARU8</accession>
<gene>
    <name evidence="2" type="ORF">ERS027659_05213</name>
    <name evidence="1" type="ORF">ERS027661_04517</name>
</gene>
<dbReference type="AlphaFoldDB" id="A0A655ARU8"/>
<protein>
    <submittedName>
        <fullName evidence="2">Uncharacterized protein</fullName>
    </submittedName>
</protein>
<evidence type="ECO:0000313" key="3">
    <source>
        <dbReference type="Proteomes" id="UP000049023"/>
    </source>
</evidence>
<evidence type="ECO:0000313" key="1">
    <source>
        <dbReference type="EMBL" id="CKT55826.1"/>
    </source>
</evidence>
<dbReference type="Proteomes" id="UP000050164">
    <property type="component" value="Unassembled WGS sequence"/>
</dbReference>
<evidence type="ECO:0000313" key="2">
    <source>
        <dbReference type="EMBL" id="CKU47267.1"/>
    </source>
</evidence>
<dbReference type="EMBL" id="CNFT01002704">
    <property type="protein sequence ID" value="CKU47267.1"/>
    <property type="molecule type" value="Genomic_DNA"/>
</dbReference>
<dbReference type="Proteomes" id="UP000049023">
    <property type="component" value="Unassembled WGS sequence"/>
</dbReference>
<sequence length="62" mass="6306">MLKASEPMPLDTGSTTVRVMAVATAASTALPPSASIRRPACAASGCDVHTTFVARMGMRGQA</sequence>
<organism evidence="2 4">
    <name type="scientific">Mycobacterium tuberculosis</name>
    <dbReference type="NCBI Taxonomy" id="1773"/>
    <lineage>
        <taxon>Bacteria</taxon>
        <taxon>Bacillati</taxon>
        <taxon>Actinomycetota</taxon>
        <taxon>Actinomycetes</taxon>
        <taxon>Mycobacteriales</taxon>
        <taxon>Mycobacteriaceae</taxon>
        <taxon>Mycobacterium</taxon>
        <taxon>Mycobacterium tuberculosis complex</taxon>
    </lineage>
</organism>
<dbReference type="EMBL" id="CNFU01001579">
    <property type="protein sequence ID" value="CKT55826.1"/>
    <property type="molecule type" value="Genomic_DNA"/>
</dbReference>
<reference evidence="3 4" key="1">
    <citation type="submission" date="2015-03" db="EMBL/GenBank/DDBJ databases">
        <authorList>
            <consortium name="Pathogen Informatics"/>
        </authorList>
    </citation>
    <scope>NUCLEOTIDE SEQUENCE [LARGE SCALE GENOMIC DNA]</scope>
    <source>
        <strain evidence="2 4">Bir 185</strain>
        <strain evidence="1 3">Bir 187</strain>
    </source>
</reference>
<proteinExistence type="predicted"/>
<evidence type="ECO:0000313" key="4">
    <source>
        <dbReference type="Proteomes" id="UP000050164"/>
    </source>
</evidence>
<name>A0A655ARU8_MYCTX</name>